<name>A0AA94YP61_9CAUD</name>
<organism evidence="1">
    <name type="scientific">Aeromonas phage vB_AehM_DM2</name>
    <dbReference type="NCBI Taxonomy" id="2973716"/>
    <lineage>
        <taxon>Viruses</taxon>
        <taxon>Duplodnaviria</taxon>
        <taxon>Heunggongvirae</taxon>
        <taxon>Uroviricota</taxon>
        <taxon>Caudoviricetes</taxon>
        <taxon>Pantevenvirales</taxon>
        <taxon>Straboviridae</taxon>
        <taxon>Biquartavirus</taxon>
    </lineage>
</organism>
<protein>
    <submittedName>
        <fullName evidence="1">Uncharacterized protein</fullName>
    </submittedName>
</protein>
<gene>
    <name evidence="1" type="ORF">NPHMPGLK_00084</name>
</gene>
<evidence type="ECO:0000313" key="1">
    <source>
        <dbReference type="EMBL" id="UYD60419.1"/>
    </source>
</evidence>
<reference evidence="1" key="1">
    <citation type="submission" date="2022-09" db="EMBL/GenBank/DDBJ databases">
        <title>On Diversity and Genetic Richness: Insights on Aeromonad Phage Diversity through Physicochemical and Molecular Analysis.</title>
        <authorList>
            <person name="Papa D.M."/>
            <person name="Rousseau G."/>
            <person name="Tremblay D."/>
            <person name="Labrie S."/>
            <person name="Gutierrez T.A."/>
            <person name="Ramos J.D."/>
            <person name="Moineau S."/>
        </authorList>
    </citation>
    <scope>NUCLEOTIDE SEQUENCE</scope>
</reference>
<proteinExistence type="predicted"/>
<accession>A0AA94YP61</accession>
<sequence>MKYATYITIYSGNRLPPFYIGSSTVKRINSGYFGSVLSKVYKKIWQYELKNSPELFDIIILDTFESRKEALDAELILHKRHTVHKNPLFVNMSYAVPNGYYGRDTSGKNHPLYGSHNCKDYFHSHNPTNGEMFFKDYLPAGCVRGRPAGNAAHNKGRRTWNNGKINKMSINCPGDDWVLGRINTIGVNSSVRGDAWKSYNVLYELWIKLGKPSGASFKNYAVKQGYPNQTYMSMVTKFKEEYYENSALR</sequence>
<dbReference type="EMBL" id="OP380605">
    <property type="protein sequence ID" value="UYD60419.1"/>
    <property type="molecule type" value="Genomic_DNA"/>
</dbReference>